<feature type="transmembrane region" description="Helical" evidence="6">
    <location>
        <begin position="51"/>
        <end position="73"/>
    </location>
</feature>
<feature type="transmembrane region" description="Helical" evidence="6">
    <location>
        <begin position="364"/>
        <end position="388"/>
    </location>
</feature>
<dbReference type="RefSeq" id="WP_189061539.1">
    <property type="nucleotide sequence ID" value="NZ_BMMK01000043.1"/>
</dbReference>
<dbReference type="GO" id="GO:0005886">
    <property type="term" value="C:plasma membrane"/>
    <property type="evidence" value="ECO:0007669"/>
    <property type="project" value="UniProtKB-SubCell"/>
</dbReference>
<dbReference type="PROSITE" id="PS50850">
    <property type="entry name" value="MFS"/>
    <property type="match status" value="1"/>
</dbReference>
<sequence length="458" mass="48754">MTTTRVGRTRWAIGSLIGIGIIVNFADRTALSVTAKQIADEYGLSMGQLGIVLSAFTWSYCLMQLPAGVLADMIGVKWLNRVGTVLWTVASALTAIASGLGLIMIARIILGIGEGPAMVGAAKATSSWFPLQERGRATALFEAATKLSNVLALPTLAAVTSLWGWRAAFVFSAVLSLLFAIAWWVLYREPGEHPRLSAAELTYIRQGGAQPSRSAAVGRRVSARTALRSRKVWALVLGFACYGYVINLLVAWVPAYLETRYHVSPLRSGLYATIPWIAATIADFAIGGWLVDRLIRSGRDPSAVRRVTLGAGLLLGLAVALINVSDDPMAAVVWMTVAITGLSVAAPVAWSLPGIVAPAGTVGLVSGLMNFFNTAVSLVAVVLTGFVVDLTGTFSGAFLLASAVLLIGFVMYFPVLGRIEQVRFQVRPEGDSALFTDEPNRQTGVPTQAEMVGRTEDR</sequence>
<gene>
    <name evidence="8" type="primary">yybO</name>
    <name evidence="8" type="ORF">GCM10012275_57270</name>
</gene>
<dbReference type="InterPro" id="IPR036259">
    <property type="entry name" value="MFS_trans_sf"/>
</dbReference>
<evidence type="ECO:0000313" key="9">
    <source>
        <dbReference type="Proteomes" id="UP000637578"/>
    </source>
</evidence>
<evidence type="ECO:0000256" key="6">
    <source>
        <dbReference type="SAM" id="Phobius"/>
    </source>
</evidence>
<feature type="transmembrane region" description="Helical" evidence="6">
    <location>
        <begin position="331"/>
        <end position="352"/>
    </location>
</feature>
<dbReference type="EMBL" id="BMMK01000043">
    <property type="protein sequence ID" value="GGM79228.1"/>
    <property type="molecule type" value="Genomic_DNA"/>
</dbReference>
<proteinExistence type="predicted"/>
<evidence type="ECO:0000256" key="2">
    <source>
        <dbReference type="ARBA" id="ARBA00022692"/>
    </source>
</evidence>
<feature type="transmembrane region" description="Helical" evidence="6">
    <location>
        <begin position="163"/>
        <end position="186"/>
    </location>
</feature>
<feature type="transmembrane region" description="Helical" evidence="6">
    <location>
        <begin position="269"/>
        <end position="291"/>
    </location>
</feature>
<dbReference type="SUPFAM" id="SSF103473">
    <property type="entry name" value="MFS general substrate transporter"/>
    <property type="match status" value="1"/>
</dbReference>
<dbReference type="PANTHER" id="PTHR11662">
    <property type="entry name" value="SOLUTE CARRIER FAMILY 17"/>
    <property type="match status" value="1"/>
</dbReference>
<dbReference type="Gene3D" id="1.20.1250.20">
    <property type="entry name" value="MFS general substrate transporter like domains"/>
    <property type="match status" value="2"/>
</dbReference>
<protein>
    <submittedName>
        <fullName evidence="8">Putative transporter YybO</fullName>
    </submittedName>
</protein>
<feature type="domain" description="Major facilitator superfamily (MFS) profile" evidence="7">
    <location>
        <begin position="13"/>
        <end position="420"/>
    </location>
</feature>
<dbReference type="AlphaFoldDB" id="A0A8J3FXF2"/>
<evidence type="ECO:0000256" key="5">
    <source>
        <dbReference type="SAM" id="MobiDB-lite"/>
    </source>
</evidence>
<comment type="subcellular location">
    <subcellularLocation>
        <location evidence="1">Cell membrane</location>
        <topology evidence="1">Multi-pass membrane protein</topology>
    </subcellularLocation>
</comment>
<feature type="transmembrane region" description="Helical" evidence="6">
    <location>
        <begin position="85"/>
        <end position="110"/>
    </location>
</feature>
<feature type="transmembrane region" description="Helical" evidence="6">
    <location>
        <begin position="232"/>
        <end position="257"/>
    </location>
</feature>
<comment type="caution">
    <text evidence="8">The sequence shown here is derived from an EMBL/GenBank/DDBJ whole genome shotgun (WGS) entry which is preliminary data.</text>
</comment>
<keyword evidence="9" id="KW-1185">Reference proteome</keyword>
<dbReference type="InterPro" id="IPR011701">
    <property type="entry name" value="MFS"/>
</dbReference>
<evidence type="ECO:0000256" key="4">
    <source>
        <dbReference type="ARBA" id="ARBA00023136"/>
    </source>
</evidence>
<keyword evidence="3 6" id="KW-1133">Transmembrane helix</keyword>
<feature type="transmembrane region" description="Helical" evidence="6">
    <location>
        <begin position="303"/>
        <end position="325"/>
    </location>
</feature>
<evidence type="ECO:0000256" key="3">
    <source>
        <dbReference type="ARBA" id="ARBA00022989"/>
    </source>
</evidence>
<dbReference type="PANTHER" id="PTHR11662:SF399">
    <property type="entry name" value="FI19708P1-RELATED"/>
    <property type="match status" value="1"/>
</dbReference>
<keyword evidence="2 6" id="KW-0812">Transmembrane</keyword>
<dbReference type="CDD" id="cd17319">
    <property type="entry name" value="MFS_ExuT_GudP_like"/>
    <property type="match status" value="1"/>
</dbReference>
<dbReference type="GO" id="GO:0022857">
    <property type="term" value="F:transmembrane transporter activity"/>
    <property type="evidence" value="ECO:0007669"/>
    <property type="project" value="InterPro"/>
</dbReference>
<reference evidence="8" key="1">
    <citation type="journal article" date="2014" name="Int. J. Syst. Evol. Microbiol.">
        <title>Complete genome sequence of Corynebacterium casei LMG S-19264T (=DSM 44701T), isolated from a smear-ripened cheese.</title>
        <authorList>
            <consortium name="US DOE Joint Genome Institute (JGI-PGF)"/>
            <person name="Walter F."/>
            <person name="Albersmeier A."/>
            <person name="Kalinowski J."/>
            <person name="Ruckert C."/>
        </authorList>
    </citation>
    <scope>NUCLEOTIDE SEQUENCE</scope>
    <source>
        <strain evidence="8">CGMCC 4.5737</strain>
    </source>
</reference>
<reference evidence="8" key="2">
    <citation type="submission" date="2020-09" db="EMBL/GenBank/DDBJ databases">
        <authorList>
            <person name="Sun Q."/>
            <person name="Zhou Y."/>
        </authorList>
    </citation>
    <scope>NUCLEOTIDE SEQUENCE</scope>
    <source>
        <strain evidence="8">CGMCC 4.5737</strain>
    </source>
</reference>
<evidence type="ECO:0000313" key="8">
    <source>
        <dbReference type="EMBL" id="GGM79228.1"/>
    </source>
</evidence>
<dbReference type="Proteomes" id="UP000637578">
    <property type="component" value="Unassembled WGS sequence"/>
</dbReference>
<evidence type="ECO:0000256" key="1">
    <source>
        <dbReference type="ARBA" id="ARBA00004651"/>
    </source>
</evidence>
<keyword evidence="4 6" id="KW-0472">Membrane</keyword>
<feature type="region of interest" description="Disordered" evidence="5">
    <location>
        <begin position="435"/>
        <end position="458"/>
    </location>
</feature>
<evidence type="ECO:0000259" key="7">
    <source>
        <dbReference type="PROSITE" id="PS50850"/>
    </source>
</evidence>
<feature type="transmembrane region" description="Helical" evidence="6">
    <location>
        <begin position="394"/>
        <end position="415"/>
    </location>
</feature>
<name>A0A8J3FXF2_9PSEU</name>
<organism evidence="8 9">
    <name type="scientific">Longimycelium tulufanense</name>
    <dbReference type="NCBI Taxonomy" id="907463"/>
    <lineage>
        <taxon>Bacteria</taxon>
        <taxon>Bacillati</taxon>
        <taxon>Actinomycetota</taxon>
        <taxon>Actinomycetes</taxon>
        <taxon>Pseudonocardiales</taxon>
        <taxon>Pseudonocardiaceae</taxon>
        <taxon>Longimycelium</taxon>
    </lineage>
</organism>
<dbReference type="Pfam" id="PF07690">
    <property type="entry name" value="MFS_1"/>
    <property type="match status" value="1"/>
</dbReference>
<dbReference type="InterPro" id="IPR050382">
    <property type="entry name" value="MFS_Na/Anion_cotransporter"/>
</dbReference>
<accession>A0A8J3FXF2</accession>
<dbReference type="InterPro" id="IPR020846">
    <property type="entry name" value="MFS_dom"/>
</dbReference>
<feature type="transmembrane region" description="Helical" evidence="6">
    <location>
        <begin position="12"/>
        <end position="31"/>
    </location>
</feature>